<gene>
    <name evidence="1" type="ORF">J8F10_08730</name>
</gene>
<evidence type="ECO:0000313" key="1">
    <source>
        <dbReference type="EMBL" id="MBP3955363.1"/>
    </source>
</evidence>
<dbReference type="EMBL" id="JAGKQQ010000001">
    <property type="protein sequence ID" value="MBP3955363.1"/>
    <property type="molecule type" value="Genomic_DNA"/>
</dbReference>
<dbReference type="Proteomes" id="UP000676565">
    <property type="component" value="Unassembled WGS sequence"/>
</dbReference>
<organism evidence="1 2">
    <name type="scientific">Gemmata palustris</name>
    <dbReference type="NCBI Taxonomy" id="2822762"/>
    <lineage>
        <taxon>Bacteria</taxon>
        <taxon>Pseudomonadati</taxon>
        <taxon>Planctomycetota</taxon>
        <taxon>Planctomycetia</taxon>
        <taxon>Gemmatales</taxon>
        <taxon>Gemmataceae</taxon>
        <taxon>Gemmata</taxon>
    </lineage>
</organism>
<reference evidence="1 2" key="1">
    <citation type="submission" date="2021-04" db="EMBL/GenBank/DDBJ databases">
        <authorList>
            <person name="Ivanova A."/>
        </authorList>
    </citation>
    <scope>NUCLEOTIDE SEQUENCE [LARGE SCALE GENOMIC DNA]</scope>
    <source>
        <strain evidence="1 2">G18</strain>
    </source>
</reference>
<comment type="caution">
    <text evidence="1">The sequence shown here is derived from an EMBL/GenBank/DDBJ whole genome shotgun (WGS) entry which is preliminary data.</text>
</comment>
<protein>
    <submittedName>
        <fullName evidence="1">Uncharacterized protein</fullName>
    </submittedName>
</protein>
<name>A0ABS5BR61_9BACT</name>
<keyword evidence="2" id="KW-1185">Reference proteome</keyword>
<sequence>MAVTPLRDQVARLVSAELNPTRRYRCLILQADRLDVLSRLCEYLPSALADAGRASRVLPWEGFFDQVGAMAADSARACINEAGKTDAVVLAGPLHFVDYWTPGVQEGFWNFLSLYSRGPGIVVVDIPRTEGVEGPFVARGVIPGTDIRFLRPRLVATEETYS</sequence>
<evidence type="ECO:0000313" key="2">
    <source>
        <dbReference type="Proteomes" id="UP000676565"/>
    </source>
</evidence>
<dbReference type="RefSeq" id="WP_210653445.1">
    <property type="nucleotide sequence ID" value="NZ_JAGKQQ010000001.1"/>
</dbReference>
<accession>A0ABS5BR61</accession>
<proteinExistence type="predicted"/>